<dbReference type="KEGG" id="tcc:108662675"/>
<protein>
    <submittedName>
        <fullName evidence="3">Uncharacterized protein LOC108662675</fullName>
    </submittedName>
</protein>
<dbReference type="GeneID" id="108662675"/>
<evidence type="ECO:0000256" key="1">
    <source>
        <dbReference type="SAM" id="MobiDB-lite"/>
    </source>
</evidence>
<feature type="region of interest" description="Disordered" evidence="1">
    <location>
        <begin position="117"/>
        <end position="148"/>
    </location>
</feature>
<feature type="compositionally biased region" description="Basic and acidic residues" evidence="1">
    <location>
        <begin position="117"/>
        <end position="139"/>
    </location>
</feature>
<accession>A0AB32WLG5</accession>
<reference evidence="3" key="2">
    <citation type="submission" date="2025-08" db="UniProtKB">
        <authorList>
            <consortium name="RefSeq"/>
        </authorList>
    </citation>
    <scope>IDENTIFICATION</scope>
</reference>
<gene>
    <name evidence="3" type="primary">LOC108662675</name>
</gene>
<reference evidence="2" key="1">
    <citation type="journal article" date="1997" name="Nucleic Acids Res.">
        <title>tRNAscan-SE: a program for improved detection of transfer RNA genes in genomic sequence.</title>
        <authorList>
            <person name="Lowe T.M."/>
            <person name="Eddy S.R."/>
        </authorList>
    </citation>
    <scope>NUCLEOTIDE SEQUENCE [LARGE SCALE GENOMIC DNA]</scope>
    <source>
        <strain evidence="2">r\B97-61/B2</strain>
    </source>
</reference>
<dbReference type="RefSeq" id="XP_017979570.1">
    <property type="nucleotide sequence ID" value="XM_018124081.1"/>
</dbReference>
<evidence type="ECO:0000313" key="3">
    <source>
        <dbReference type="RefSeq" id="XP_017979570.1"/>
    </source>
</evidence>
<evidence type="ECO:0000313" key="2">
    <source>
        <dbReference type="Proteomes" id="UP000694886"/>
    </source>
</evidence>
<dbReference type="Proteomes" id="UP000694886">
    <property type="component" value="Chromosome 7"/>
</dbReference>
<dbReference type="Gramene" id="Tc07v2_t007160.5">
    <property type="protein sequence ID" value="Tc07v2_p007160.5"/>
    <property type="gene ID" value="Tc07v2_g007160"/>
</dbReference>
<proteinExistence type="predicted"/>
<sequence length="148" mass="17003">MGEGERRSEKFCSFLGTVLLHFEGGKESFLLQFLEEEKAENFEKNWSCLLPFCAEKLELFAGSLCRKIGQLCAAKIEKFCCWKLSWKSADFRAENGSKKGEKMRLLVTGFERKGREEATVVKRGRHGGEGSDGGREKKKEREKKRNRK</sequence>
<name>A0AB32WLG5_THECC</name>
<dbReference type="AlphaFoldDB" id="A0AB32WLG5"/>
<organism evidence="2 3">
    <name type="scientific">Theobroma cacao</name>
    <name type="common">Cacao</name>
    <name type="synonym">Cocoa</name>
    <dbReference type="NCBI Taxonomy" id="3641"/>
    <lineage>
        <taxon>Eukaryota</taxon>
        <taxon>Viridiplantae</taxon>
        <taxon>Streptophyta</taxon>
        <taxon>Embryophyta</taxon>
        <taxon>Tracheophyta</taxon>
        <taxon>Spermatophyta</taxon>
        <taxon>Magnoliopsida</taxon>
        <taxon>eudicotyledons</taxon>
        <taxon>Gunneridae</taxon>
        <taxon>Pentapetalae</taxon>
        <taxon>rosids</taxon>
        <taxon>malvids</taxon>
        <taxon>Malvales</taxon>
        <taxon>Malvaceae</taxon>
        <taxon>Byttnerioideae</taxon>
        <taxon>Theobroma</taxon>
    </lineage>
</organism>